<dbReference type="HAMAP" id="MF_01964">
    <property type="entry name" value="IMPDH"/>
    <property type="match status" value="1"/>
</dbReference>
<organism evidence="22 23">
    <name type="scientific">Carnobacterium alterfunditum</name>
    <dbReference type="NCBI Taxonomy" id="28230"/>
    <lineage>
        <taxon>Bacteria</taxon>
        <taxon>Bacillati</taxon>
        <taxon>Bacillota</taxon>
        <taxon>Bacilli</taxon>
        <taxon>Lactobacillales</taxon>
        <taxon>Carnobacteriaceae</taxon>
        <taxon>Carnobacterium</taxon>
    </lineage>
</organism>
<dbReference type="eggNOG" id="COG0517">
    <property type="taxonomic scope" value="Bacteria"/>
</dbReference>
<feature type="binding site" description="in other chain" evidence="13 17">
    <location>
        <position position="305"/>
    </location>
    <ligand>
        <name>K(+)</name>
        <dbReference type="ChEBI" id="CHEBI:29103"/>
        <note>ligand shared between two tetrameric partners</note>
    </ligand>
</feature>
<accession>A0A1N6F6Z4</accession>
<feature type="binding site" description="in other chain" evidence="13 17">
    <location>
        <position position="310"/>
    </location>
    <ligand>
        <name>K(+)</name>
        <dbReference type="ChEBI" id="CHEBI:29103"/>
        <note>ligand shared between two tetrameric partners</note>
    </ligand>
</feature>
<feature type="binding site" evidence="16">
    <location>
        <begin position="253"/>
        <end position="255"/>
    </location>
    <ligand>
        <name>NAD(+)</name>
        <dbReference type="ChEBI" id="CHEBI:57540"/>
    </ligand>
</feature>
<dbReference type="InterPro" id="IPR046342">
    <property type="entry name" value="CBS_dom_sf"/>
</dbReference>
<dbReference type="Pfam" id="PF00478">
    <property type="entry name" value="IMPDH"/>
    <property type="match status" value="1"/>
</dbReference>
<feature type="active site" description="Proton acceptor" evidence="13 14">
    <location>
        <position position="406"/>
    </location>
</feature>
<feature type="binding site" evidence="13 15">
    <location>
        <position position="421"/>
    </location>
    <ligand>
        <name>IMP</name>
        <dbReference type="ChEBI" id="CHEBI:58053"/>
    </ligand>
</feature>
<feature type="domain" description="CBS" evidence="21">
    <location>
        <begin position="159"/>
        <end position="219"/>
    </location>
</feature>
<dbReference type="InterPro" id="IPR015875">
    <property type="entry name" value="IMP_DH/GMP_Rdtase_CS"/>
</dbReference>
<dbReference type="GO" id="GO:0006183">
    <property type="term" value="P:GTP biosynthetic process"/>
    <property type="evidence" value="ECO:0007669"/>
    <property type="project" value="TreeGrafter"/>
</dbReference>
<dbReference type="EMBL" id="FSRN01000001">
    <property type="protein sequence ID" value="SIN90976.1"/>
    <property type="molecule type" value="Genomic_DNA"/>
</dbReference>
<keyword evidence="10 13" id="KW-0520">NAD</keyword>
<dbReference type="eggNOG" id="COG0516">
    <property type="taxonomic scope" value="Bacteria"/>
</dbReference>
<evidence type="ECO:0000256" key="12">
    <source>
        <dbReference type="ARBA" id="ARBA00048028"/>
    </source>
</evidence>
<evidence type="ECO:0000256" key="19">
    <source>
        <dbReference type="RuleBase" id="RU003927"/>
    </source>
</evidence>
<feature type="domain" description="CBS" evidence="21">
    <location>
        <begin position="97"/>
        <end position="157"/>
    </location>
</feature>
<dbReference type="GO" id="GO:0046872">
    <property type="term" value="F:metal ion binding"/>
    <property type="evidence" value="ECO:0007669"/>
    <property type="project" value="UniProtKB-UniRule"/>
</dbReference>
<comment type="subunit">
    <text evidence="3 13">Homotetramer.</text>
</comment>
<evidence type="ECO:0000256" key="2">
    <source>
        <dbReference type="ARBA" id="ARBA00005502"/>
    </source>
</evidence>
<dbReference type="PROSITE" id="PS00487">
    <property type="entry name" value="IMP_DH_GMP_RED"/>
    <property type="match status" value="1"/>
</dbReference>
<feature type="binding site" evidence="13 15">
    <location>
        <begin position="343"/>
        <end position="345"/>
    </location>
    <ligand>
        <name>IMP</name>
        <dbReference type="ChEBI" id="CHEBI:58053"/>
    </ligand>
</feature>
<evidence type="ECO:0000256" key="10">
    <source>
        <dbReference type="ARBA" id="ARBA00023027"/>
    </source>
</evidence>
<feature type="binding site" evidence="13 15">
    <location>
        <begin position="366"/>
        <end position="367"/>
    </location>
    <ligand>
        <name>IMP</name>
        <dbReference type="ChEBI" id="CHEBI:58053"/>
    </ligand>
</feature>
<dbReference type="STRING" id="28230.SAMN05878443_0437"/>
<dbReference type="GO" id="GO:0006177">
    <property type="term" value="P:GMP biosynthetic process"/>
    <property type="evidence" value="ECO:0007669"/>
    <property type="project" value="UniProtKB-UniRule"/>
</dbReference>
<dbReference type="UniPathway" id="UPA00601">
    <property type="reaction ID" value="UER00295"/>
</dbReference>
<comment type="similarity">
    <text evidence="2 13 19">Belongs to the IMPDH/GMPR family.</text>
</comment>
<feature type="binding site" evidence="13 15">
    <location>
        <position position="308"/>
    </location>
    <ligand>
        <name>IMP</name>
        <dbReference type="ChEBI" id="CHEBI:58053"/>
    </ligand>
</feature>
<dbReference type="InterPro" id="IPR005990">
    <property type="entry name" value="IMP_DH"/>
</dbReference>
<dbReference type="CDD" id="cd00381">
    <property type="entry name" value="IMPDH"/>
    <property type="match status" value="1"/>
</dbReference>
<keyword evidence="6 13" id="KW-0332">GMP biosynthesis</keyword>
<evidence type="ECO:0000256" key="11">
    <source>
        <dbReference type="ARBA" id="ARBA00023122"/>
    </source>
</evidence>
<evidence type="ECO:0000256" key="20">
    <source>
        <dbReference type="RuleBase" id="RU003928"/>
    </source>
</evidence>
<comment type="caution">
    <text evidence="13">Lacks conserved residue(s) required for the propagation of feature annotation.</text>
</comment>
<evidence type="ECO:0000256" key="9">
    <source>
        <dbReference type="ARBA" id="ARBA00023002"/>
    </source>
</evidence>
<feature type="active site" description="Thioimidate intermediate" evidence="13 14">
    <location>
        <position position="310"/>
    </location>
</feature>
<dbReference type="InterPro" id="IPR000644">
    <property type="entry name" value="CBS_dom"/>
</dbReference>
<evidence type="ECO:0000259" key="21">
    <source>
        <dbReference type="PROSITE" id="PS51371"/>
    </source>
</evidence>
<dbReference type="PROSITE" id="PS51371">
    <property type="entry name" value="CBS"/>
    <property type="match status" value="2"/>
</dbReference>
<evidence type="ECO:0000256" key="17">
    <source>
        <dbReference type="PIRSR" id="PIRSR000130-4"/>
    </source>
</evidence>
<dbReference type="Gene3D" id="3.20.20.70">
    <property type="entry name" value="Aldolase class I"/>
    <property type="match status" value="1"/>
</dbReference>
<keyword evidence="7 13" id="KW-0658">Purine biosynthesis</keyword>
<dbReference type="SMART" id="SM00116">
    <property type="entry name" value="CBS"/>
    <property type="match status" value="2"/>
</dbReference>
<sequence>MSNWETKFAKKGFTFDDVLLVPAESHVLPNEVDLSIQLAKNIKLNVPIMSASMDTVTDSRMAIAMARQGGLGVIHKNMTVKQQSDEVRKVKRSESGVILDPFFLTPTHSVSEAEHLMNRYRISGVPIVNNMEDRILVGILTNRDLRFVADYSIQIDEVMTKDQLVTAPTGTSLKEAEQILQKHKIEKLPIVDQNGRLSGLITIKDIEKILEFPNAAKDSHGRLLVAAAVGITSDTFERTQSLIDSGVDAIIVDTAHGHSAGVIRKIKEIREEFPTITLIAGNVATGEGTRALYEVGVDVVKVGIGPGSICTTRVVAGVGVPQITAIYDAAAVAREYGRTIIADGGIKYSGDIVKALAAGGHAVMLGSMLAGTDESPGEFELFQGRRFKTYRGMGSLAAMEKGSSDRYFQGAVNEANKLVPEGIEGRVAYKGAVTDIVFQMLGGLRSGMGYVGAGNLEQLREETQFIQMSGAGLRESHPHDVQITNEAPNYSVQ</sequence>
<evidence type="ECO:0000256" key="8">
    <source>
        <dbReference type="ARBA" id="ARBA00022958"/>
    </source>
</evidence>
<evidence type="ECO:0000256" key="6">
    <source>
        <dbReference type="ARBA" id="ARBA00022749"/>
    </source>
</evidence>
<gene>
    <name evidence="13" type="primary">guaB</name>
    <name evidence="22" type="ORF">SAMN05878443_0437</name>
</gene>
<dbReference type="AlphaFoldDB" id="A0A1N6F6Z4"/>
<evidence type="ECO:0000256" key="7">
    <source>
        <dbReference type="ARBA" id="ARBA00022755"/>
    </source>
</evidence>
<reference evidence="23" key="1">
    <citation type="submission" date="2016-11" db="EMBL/GenBank/DDBJ databases">
        <authorList>
            <person name="Varghese N."/>
            <person name="Submissions S."/>
        </authorList>
    </citation>
    <scope>NUCLEOTIDE SEQUENCE [LARGE SCALE GENOMIC DNA]</scope>
    <source>
        <strain evidence="23">313</strain>
    </source>
</reference>
<dbReference type="Pfam" id="PF00571">
    <property type="entry name" value="CBS"/>
    <property type="match status" value="2"/>
</dbReference>
<dbReference type="Proteomes" id="UP000184758">
    <property type="component" value="Unassembled WGS sequence"/>
</dbReference>
<dbReference type="OrthoDB" id="9805398at2"/>
<evidence type="ECO:0000256" key="4">
    <source>
        <dbReference type="ARBA" id="ARBA00022723"/>
    </source>
</evidence>
<proteinExistence type="inferred from homology"/>
<protein>
    <recommendedName>
        <fullName evidence="13 20">Inosine-5'-monophosphate dehydrogenase</fullName>
        <shortName evidence="13">IMP dehydrogenase</shortName>
        <shortName evidence="13">IMPD</shortName>
        <shortName evidence="13">IMPDH</shortName>
        <ecNumber evidence="13 20">1.1.1.205</ecNumber>
    </recommendedName>
</protein>
<dbReference type="RefSeq" id="WP_034547019.1">
    <property type="nucleotide sequence ID" value="NZ_FSRN01000001.1"/>
</dbReference>
<feature type="binding site" description="in other chain" evidence="13 17">
    <location>
        <position position="307"/>
    </location>
    <ligand>
        <name>K(+)</name>
        <dbReference type="ChEBI" id="CHEBI:29103"/>
        <note>ligand shared between two tetrameric partners</note>
    </ligand>
</feature>
<evidence type="ECO:0000313" key="23">
    <source>
        <dbReference type="Proteomes" id="UP000184758"/>
    </source>
</evidence>
<evidence type="ECO:0000256" key="1">
    <source>
        <dbReference type="ARBA" id="ARBA00001958"/>
    </source>
</evidence>
<feature type="binding site" evidence="13">
    <location>
        <position position="476"/>
    </location>
    <ligand>
        <name>K(+)</name>
        <dbReference type="ChEBI" id="CHEBI:29103"/>
        <note>ligand shared between two tetrameric partners</note>
    </ligand>
</feature>
<keyword evidence="8 13" id="KW-0630">Potassium</keyword>
<feature type="binding site" evidence="13">
    <location>
        <position position="477"/>
    </location>
    <ligand>
        <name>K(+)</name>
        <dbReference type="ChEBI" id="CHEBI:29103"/>
        <note>ligand shared between two tetrameric partners</note>
    </ligand>
</feature>
<dbReference type="InterPro" id="IPR001093">
    <property type="entry name" value="IMP_DH_GMPRt"/>
</dbReference>
<keyword evidence="5" id="KW-0677">Repeat</keyword>
<dbReference type="GO" id="GO:0000166">
    <property type="term" value="F:nucleotide binding"/>
    <property type="evidence" value="ECO:0007669"/>
    <property type="project" value="UniProtKB-UniRule"/>
</dbReference>
<evidence type="ECO:0000256" key="13">
    <source>
        <dbReference type="HAMAP-Rule" id="MF_01964"/>
    </source>
</evidence>
<keyword evidence="9 13" id="KW-0560">Oxidoreductase</keyword>
<comment type="pathway">
    <text evidence="13 20">Purine metabolism; XMP biosynthesis via de novo pathway; XMP from IMP: step 1/1.</text>
</comment>
<dbReference type="CDD" id="cd04601">
    <property type="entry name" value="CBS_pair_IMPDH"/>
    <property type="match status" value="1"/>
</dbReference>
<keyword evidence="23" id="KW-1185">Reference proteome</keyword>
<comment type="cofactor">
    <cofactor evidence="1 13">
        <name>K(+)</name>
        <dbReference type="ChEBI" id="CHEBI:29103"/>
    </cofactor>
</comment>
<dbReference type="PIRSF" id="PIRSF000130">
    <property type="entry name" value="IMPDH"/>
    <property type="match status" value="1"/>
</dbReference>
<name>A0A1N6F6Z4_9LACT</name>
<evidence type="ECO:0000313" key="22">
    <source>
        <dbReference type="EMBL" id="SIN90976.1"/>
    </source>
</evidence>
<feature type="binding site" evidence="13 16">
    <location>
        <begin position="303"/>
        <end position="305"/>
    </location>
    <ligand>
        <name>NAD(+)</name>
        <dbReference type="ChEBI" id="CHEBI:57540"/>
    </ligand>
</feature>
<dbReference type="NCBIfam" id="TIGR01302">
    <property type="entry name" value="IMP_dehydrog"/>
    <property type="match status" value="1"/>
</dbReference>
<dbReference type="PANTHER" id="PTHR11911">
    <property type="entry name" value="INOSINE-5-MONOPHOSPHATE DEHYDROGENASE RELATED"/>
    <property type="match status" value="1"/>
</dbReference>
<evidence type="ECO:0000256" key="14">
    <source>
        <dbReference type="PIRSR" id="PIRSR000130-1"/>
    </source>
</evidence>
<dbReference type="SUPFAM" id="SSF51412">
    <property type="entry name" value="Inosine monophosphate dehydrogenase (IMPDH)"/>
    <property type="match status" value="1"/>
</dbReference>
<comment type="function">
    <text evidence="13">Catalyzes the conversion of inosine 5'-phosphate (IMP) to xanthosine 5'-phosphate (XMP), the first committed and rate-limiting step in the de novo synthesis of guanine nucleotides, and therefore plays an important role in the regulation of cell growth.</text>
</comment>
<dbReference type="EC" id="1.1.1.205" evidence="13 20"/>
<feature type="binding site" evidence="13">
    <location>
        <position position="475"/>
    </location>
    <ligand>
        <name>K(+)</name>
        <dbReference type="ChEBI" id="CHEBI:29103"/>
        <note>ligand shared between two tetrameric partners</note>
    </ligand>
</feature>
<evidence type="ECO:0000256" key="16">
    <source>
        <dbReference type="PIRSR" id="PIRSR000130-3"/>
    </source>
</evidence>
<evidence type="ECO:0000256" key="5">
    <source>
        <dbReference type="ARBA" id="ARBA00022737"/>
    </source>
</evidence>
<comment type="catalytic activity">
    <reaction evidence="12 13 20">
        <text>IMP + NAD(+) + H2O = XMP + NADH + H(+)</text>
        <dbReference type="Rhea" id="RHEA:11708"/>
        <dbReference type="ChEBI" id="CHEBI:15377"/>
        <dbReference type="ChEBI" id="CHEBI:15378"/>
        <dbReference type="ChEBI" id="CHEBI:57464"/>
        <dbReference type="ChEBI" id="CHEBI:57540"/>
        <dbReference type="ChEBI" id="CHEBI:57945"/>
        <dbReference type="ChEBI" id="CHEBI:58053"/>
        <dbReference type="EC" id="1.1.1.205"/>
    </reaction>
</comment>
<dbReference type="SMART" id="SM01240">
    <property type="entry name" value="IMPDH"/>
    <property type="match status" value="1"/>
</dbReference>
<dbReference type="GO" id="GO:0003938">
    <property type="term" value="F:IMP dehydrogenase activity"/>
    <property type="evidence" value="ECO:0007669"/>
    <property type="project" value="UniProtKB-UniRule"/>
</dbReference>
<evidence type="ECO:0000256" key="18">
    <source>
        <dbReference type="PROSITE-ProRule" id="PRU00703"/>
    </source>
</evidence>
<dbReference type="FunFam" id="3.20.20.70:FF:000003">
    <property type="entry name" value="GMP reductase"/>
    <property type="match status" value="1"/>
</dbReference>
<comment type="activity regulation">
    <text evidence="13">Mycophenolic acid (MPA) is a non-competitive inhibitor that prevents formation of the closed enzyme conformation by binding to the same site as the amobile flap. In contrast, mizoribine monophosphate (MZP) is a competitive inhibitor that induces the closed conformation. MPA is a potent inhibitor of mammalian IMPDHs but a poor inhibitor of the bacterial enzymes. MZP is a more potent inhibitor of bacterial IMPDH.</text>
</comment>
<dbReference type="InterPro" id="IPR013785">
    <property type="entry name" value="Aldolase_TIM"/>
</dbReference>
<dbReference type="SUPFAM" id="SSF54631">
    <property type="entry name" value="CBS-domain pair"/>
    <property type="match status" value="1"/>
</dbReference>
<evidence type="ECO:0000256" key="3">
    <source>
        <dbReference type="ARBA" id="ARBA00011881"/>
    </source>
</evidence>
<feature type="binding site" evidence="13">
    <location>
        <position position="253"/>
    </location>
    <ligand>
        <name>NAD(+)</name>
        <dbReference type="ChEBI" id="CHEBI:57540"/>
    </ligand>
</feature>
<evidence type="ECO:0000256" key="15">
    <source>
        <dbReference type="PIRSR" id="PIRSR000130-2"/>
    </source>
</evidence>
<dbReference type="PANTHER" id="PTHR11911:SF111">
    <property type="entry name" value="INOSINE-5'-MONOPHOSPHATE DEHYDROGENASE"/>
    <property type="match status" value="1"/>
</dbReference>
<keyword evidence="4 13" id="KW-0479">Metal-binding</keyword>
<feature type="binding site" evidence="13 15">
    <location>
        <begin position="390"/>
        <end position="394"/>
    </location>
    <ligand>
        <name>IMP</name>
        <dbReference type="ChEBI" id="CHEBI:58053"/>
    </ligand>
</feature>
<keyword evidence="11 18" id="KW-0129">CBS domain</keyword>